<name>A0AAV2HMG4_LYMST</name>
<dbReference type="EMBL" id="CAXITT010000177">
    <property type="protein sequence ID" value="CAL1534632.1"/>
    <property type="molecule type" value="Genomic_DNA"/>
</dbReference>
<proteinExistence type="predicted"/>
<dbReference type="Proteomes" id="UP001497497">
    <property type="component" value="Unassembled WGS sequence"/>
</dbReference>
<gene>
    <name evidence="1" type="ORF">GSLYS_00008592001</name>
</gene>
<sequence length="199" mass="22303">QLQSAASIFVSLQSEPTWQLALEWFCAILTEVKEKLATMGTWGGNDVALVERCLHNLRSSISNSLVHIFENSEWKKLKHMLEDMFSASPRALSLLSEQPWDLSFNPQACQRAAFLLSDAHVILDPPALSKVQHAVQRLHMVQLCLNVALNLKEKTHTLEKVNPKSRKKTAHLALSMVSLFLSHTAELLPEIVLTLSDSN</sequence>
<reference evidence="1 2" key="1">
    <citation type="submission" date="2024-04" db="EMBL/GenBank/DDBJ databases">
        <authorList>
            <consortium name="Genoscope - CEA"/>
            <person name="William W."/>
        </authorList>
    </citation>
    <scope>NUCLEOTIDE SEQUENCE [LARGE SCALE GENOMIC DNA]</scope>
</reference>
<feature type="non-terminal residue" evidence="1">
    <location>
        <position position="199"/>
    </location>
</feature>
<accession>A0AAV2HMG4</accession>
<keyword evidence="2" id="KW-1185">Reference proteome</keyword>
<organism evidence="1 2">
    <name type="scientific">Lymnaea stagnalis</name>
    <name type="common">Great pond snail</name>
    <name type="synonym">Helix stagnalis</name>
    <dbReference type="NCBI Taxonomy" id="6523"/>
    <lineage>
        <taxon>Eukaryota</taxon>
        <taxon>Metazoa</taxon>
        <taxon>Spiralia</taxon>
        <taxon>Lophotrochozoa</taxon>
        <taxon>Mollusca</taxon>
        <taxon>Gastropoda</taxon>
        <taxon>Heterobranchia</taxon>
        <taxon>Euthyneura</taxon>
        <taxon>Panpulmonata</taxon>
        <taxon>Hygrophila</taxon>
        <taxon>Lymnaeoidea</taxon>
        <taxon>Lymnaeidae</taxon>
        <taxon>Lymnaea</taxon>
    </lineage>
</organism>
<dbReference type="AlphaFoldDB" id="A0AAV2HMG4"/>
<protein>
    <submittedName>
        <fullName evidence="1">Uncharacterized protein</fullName>
    </submittedName>
</protein>
<feature type="non-terminal residue" evidence="1">
    <location>
        <position position="1"/>
    </location>
</feature>
<comment type="caution">
    <text evidence="1">The sequence shown here is derived from an EMBL/GenBank/DDBJ whole genome shotgun (WGS) entry which is preliminary data.</text>
</comment>
<evidence type="ECO:0000313" key="1">
    <source>
        <dbReference type="EMBL" id="CAL1534632.1"/>
    </source>
</evidence>
<evidence type="ECO:0000313" key="2">
    <source>
        <dbReference type="Proteomes" id="UP001497497"/>
    </source>
</evidence>